<reference evidence="6" key="1">
    <citation type="submission" date="2025-08" db="UniProtKB">
        <authorList>
            <consortium name="RefSeq"/>
        </authorList>
    </citation>
    <scope>IDENTIFICATION</scope>
</reference>
<evidence type="ECO:0000256" key="3">
    <source>
        <dbReference type="SAM" id="MobiDB-lite"/>
    </source>
</evidence>
<dbReference type="PANTHER" id="PTHR44436">
    <property type="entry name" value="F-BOX/WD REPEAT-CONTAINING PROTEIN 2"/>
    <property type="match status" value="1"/>
</dbReference>
<dbReference type="Proteomes" id="UP000694845">
    <property type="component" value="Unplaced"/>
</dbReference>
<dbReference type="PROSITE" id="PS50181">
    <property type="entry name" value="FBOX"/>
    <property type="match status" value="1"/>
</dbReference>
<dbReference type="Gene3D" id="1.20.1280.50">
    <property type="match status" value="1"/>
</dbReference>
<dbReference type="InterPro" id="IPR042627">
    <property type="entry name" value="FBXW2"/>
</dbReference>
<dbReference type="GeneID" id="110977971"/>
<keyword evidence="2" id="KW-0677">Repeat</keyword>
<evidence type="ECO:0000256" key="1">
    <source>
        <dbReference type="ARBA" id="ARBA00022574"/>
    </source>
</evidence>
<dbReference type="KEGG" id="aplc:110977971"/>
<dbReference type="RefSeq" id="XP_022088234.1">
    <property type="nucleotide sequence ID" value="XM_022232542.1"/>
</dbReference>
<dbReference type="InterPro" id="IPR036047">
    <property type="entry name" value="F-box-like_dom_sf"/>
</dbReference>
<evidence type="ECO:0000313" key="5">
    <source>
        <dbReference type="Proteomes" id="UP000694845"/>
    </source>
</evidence>
<name>A0A8B7Y4W5_ACAPL</name>
<protein>
    <submittedName>
        <fullName evidence="6">F-box/WD repeat-containing protein 11-like isoform X1</fullName>
    </submittedName>
</protein>
<dbReference type="SUPFAM" id="SSF50998">
    <property type="entry name" value="Quinoprotein alcohol dehydrogenase-like"/>
    <property type="match status" value="1"/>
</dbReference>
<keyword evidence="1" id="KW-0853">WD repeat</keyword>
<organism evidence="5 6">
    <name type="scientific">Acanthaster planci</name>
    <name type="common">Crown-of-thorns starfish</name>
    <dbReference type="NCBI Taxonomy" id="133434"/>
    <lineage>
        <taxon>Eukaryota</taxon>
        <taxon>Metazoa</taxon>
        <taxon>Echinodermata</taxon>
        <taxon>Eleutherozoa</taxon>
        <taxon>Asterozoa</taxon>
        <taxon>Asteroidea</taxon>
        <taxon>Valvatacea</taxon>
        <taxon>Valvatida</taxon>
        <taxon>Acanthasteridae</taxon>
        <taxon>Acanthaster</taxon>
    </lineage>
</organism>
<evidence type="ECO:0000259" key="4">
    <source>
        <dbReference type="PROSITE" id="PS50181"/>
    </source>
</evidence>
<gene>
    <name evidence="6" type="primary">LOC110977971</name>
</gene>
<sequence>MESSSLSGNLVALPTELHHVILQYLSARDLCHMALCNRSWRDVANQDALWRPLCRRRRWERFGTTEDLCKEVSTALPAGNTSVAFPIEMVVTDSDSSTLIQTCKWKEVYMRAQHLEANWINNCCHTVSFEFGAAGCHEYWENPAESELLDPNKTEGLVVAALDAEGACLAGSLSNNTLKIWDMSTGDCQHTITLDGFSSGSPNSLMVKSGIVAVGCWDGRVRTFSAQTGEKQRVLGNFYREVTHVLFDGEIIVSTAHPENDRYTYDDSGDEEESKGEDGDDDDGGDEEGGDSGADGSVGGDIRAYLTRWGEPRTSDMIEKVGNEIKVFGSEDTSNFRLRYGSGRSPLIHVDYRDKIVAAAYEAKIICLWDAQSGSRQHTINTGLNCLVSCHLGDGIVIGTNKTNEPVMKMWKLSSGQLIEAFDCPSVRFFDKANEISKVCGRMLYHFDPNNAFIVGRSKYGMLGMFGLDGSYYGDTKSFKVADDFEDHLRLIVPCLHGNKIIGGECCDGRMFLFILSSAGGFKLVREVRPMMQELFAGLDNVNPLHAWMSTTKLVFVSYFRYEEKEEIQVPKIVIHHYW</sequence>
<feature type="region of interest" description="Disordered" evidence="3">
    <location>
        <begin position="258"/>
        <end position="300"/>
    </location>
</feature>
<dbReference type="InterPro" id="IPR011047">
    <property type="entry name" value="Quinoprotein_ADH-like_sf"/>
</dbReference>
<feature type="domain" description="F-box" evidence="4">
    <location>
        <begin position="7"/>
        <end position="53"/>
    </location>
</feature>
<evidence type="ECO:0000313" key="6">
    <source>
        <dbReference type="RefSeq" id="XP_022088234.1"/>
    </source>
</evidence>
<keyword evidence="5" id="KW-1185">Reference proteome</keyword>
<dbReference type="SMART" id="SM00256">
    <property type="entry name" value="FBOX"/>
    <property type="match status" value="1"/>
</dbReference>
<dbReference type="OrthoDB" id="3219396at2759"/>
<dbReference type="InterPro" id="IPR015943">
    <property type="entry name" value="WD40/YVTN_repeat-like_dom_sf"/>
</dbReference>
<dbReference type="AlphaFoldDB" id="A0A8B7Y4W5"/>
<dbReference type="InterPro" id="IPR001810">
    <property type="entry name" value="F-box_dom"/>
</dbReference>
<dbReference type="Pfam" id="PF12937">
    <property type="entry name" value="F-box-like"/>
    <property type="match status" value="1"/>
</dbReference>
<feature type="compositionally biased region" description="Acidic residues" evidence="3">
    <location>
        <begin position="267"/>
        <end position="290"/>
    </location>
</feature>
<dbReference type="PANTHER" id="PTHR44436:SF1">
    <property type="entry name" value="F-BOX_WD REPEAT-CONTAINING PROTEIN 2"/>
    <property type="match status" value="1"/>
</dbReference>
<dbReference type="Gene3D" id="2.130.10.10">
    <property type="entry name" value="YVTN repeat-like/Quinoprotein amine dehydrogenase"/>
    <property type="match status" value="1"/>
</dbReference>
<evidence type="ECO:0000256" key="2">
    <source>
        <dbReference type="ARBA" id="ARBA00022737"/>
    </source>
</evidence>
<proteinExistence type="predicted"/>
<dbReference type="OMA" id="CHEYWEN"/>
<accession>A0A8B7Y4W5</accession>
<dbReference type="SUPFAM" id="SSF81383">
    <property type="entry name" value="F-box domain"/>
    <property type="match status" value="1"/>
</dbReference>